<dbReference type="NCBIfam" id="TIGR01145">
    <property type="entry name" value="ATP_synt_delta"/>
    <property type="match status" value="1"/>
</dbReference>
<dbReference type="InterPro" id="IPR026015">
    <property type="entry name" value="ATP_synth_OSCP/delta_N_sf"/>
</dbReference>
<accession>A0ABU0YQG6</accession>
<dbReference type="RefSeq" id="WP_379957431.1">
    <property type="nucleotide sequence ID" value="NZ_JAUYVI010000005.1"/>
</dbReference>
<evidence type="ECO:0000256" key="6">
    <source>
        <dbReference type="ARBA" id="ARBA00023196"/>
    </source>
</evidence>
<sequence>MAAQTSEYGGLATRYAAALFELADSKKALDAVAGDLASLQKMIAESDDLRRLMASPVLGRDEQTKAIGAVSKAAGFNDLTQKFVGLVAQNRRLFTLSAMIKAFLNLLAARRGEMTAEVTAARALTAEQQASVAEAIKRAVGSKVTIDVKVDPSLLGGLVVRVGSRMIDSSLKTKLQKLQLAMKGIG</sequence>
<evidence type="ECO:0000256" key="4">
    <source>
        <dbReference type="ARBA" id="ARBA00023065"/>
    </source>
</evidence>
<keyword evidence="4 8" id="KW-0406">Ion transport</keyword>
<dbReference type="Proteomes" id="UP001230156">
    <property type="component" value="Unassembled WGS sequence"/>
</dbReference>
<organism evidence="9 10">
    <name type="scientific">Dongia sedimenti</name>
    <dbReference type="NCBI Taxonomy" id="3064282"/>
    <lineage>
        <taxon>Bacteria</taxon>
        <taxon>Pseudomonadati</taxon>
        <taxon>Pseudomonadota</taxon>
        <taxon>Alphaproteobacteria</taxon>
        <taxon>Rhodospirillales</taxon>
        <taxon>Dongiaceae</taxon>
        <taxon>Dongia</taxon>
    </lineage>
</organism>
<keyword evidence="6 8" id="KW-0139">CF(1)</keyword>
<dbReference type="PANTHER" id="PTHR11910">
    <property type="entry name" value="ATP SYNTHASE DELTA CHAIN"/>
    <property type="match status" value="1"/>
</dbReference>
<dbReference type="InterPro" id="IPR020781">
    <property type="entry name" value="ATPase_OSCP/d_CS"/>
</dbReference>
<dbReference type="PRINTS" id="PR00125">
    <property type="entry name" value="ATPASEDELTA"/>
</dbReference>
<comment type="function">
    <text evidence="8">This protein is part of the stalk that links CF(0) to CF(1). It either transmits conformational changes from CF(0) to CF(1) or is implicated in proton conduction.</text>
</comment>
<evidence type="ECO:0000256" key="7">
    <source>
        <dbReference type="ARBA" id="ARBA00023310"/>
    </source>
</evidence>
<dbReference type="HAMAP" id="MF_01416">
    <property type="entry name" value="ATP_synth_delta_bact"/>
    <property type="match status" value="1"/>
</dbReference>
<dbReference type="Pfam" id="PF00213">
    <property type="entry name" value="OSCP"/>
    <property type="match status" value="1"/>
</dbReference>
<dbReference type="PROSITE" id="PS00389">
    <property type="entry name" value="ATPASE_DELTA"/>
    <property type="match status" value="1"/>
</dbReference>
<evidence type="ECO:0000256" key="1">
    <source>
        <dbReference type="ARBA" id="ARBA00004370"/>
    </source>
</evidence>
<dbReference type="SUPFAM" id="SSF47928">
    <property type="entry name" value="N-terminal domain of the delta subunit of the F1F0-ATP synthase"/>
    <property type="match status" value="1"/>
</dbReference>
<keyword evidence="7 8" id="KW-0066">ATP synthesis</keyword>
<keyword evidence="8" id="KW-1003">Cell membrane</keyword>
<dbReference type="Gene3D" id="1.10.520.20">
    <property type="entry name" value="N-terminal domain of the delta subunit of the F1F0-ATP synthase"/>
    <property type="match status" value="1"/>
</dbReference>
<keyword evidence="10" id="KW-1185">Reference proteome</keyword>
<name>A0ABU0YQG6_9PROT</name>
<evidence type="ECO:0000256" key="2">
    <source>
        <dbReference type="ARBA" id="ARBA00022448"/>
    </source>
</evidence>
<proteinExistence type="inferred from homology"/>
<gene>
    <name evidence="8" type="primary">atpH</name>
    <name evidence="9" type="ORF">Q8A70_17295</name>
</gene>
<keyword evidence="5 8" id="KW-0472">Membrane</keyword>
<comment type="similarity">
    <text evidence="8">Belongs to the ATPase delta chain family.</text>
</comment>
<evidence type="ECO:0000256" key="3">
    <source>
        <dbReference type="ARBA" id="ARBA00022781"/>
    </source>
</evidence>
<protein>
    <recommendedName>
        <fullName evidence="8">ATP synthase subunit delta</fullName>
    </recommendedName>
    <alternativeName>
        <fullName evidence="8">ATP synthase F(1) sector subunit delta</fullName>
    </alternativeName>
    <alternativeName>
        <fullName evidence="8">F-type ATPase subunit delta</fullName>
        <shortName evidence="8">F-ATPase subunit delta</shortName>
    </alternativeName>
</protein>
<evidence type="ECO:0000256" key="5">
    <source>
        <dbReference type="ARBA" id="ARBA00023136"/>
    </source>
</evidence>
<keyword evidence="3 8" id="KW-0375">Hydrogen ion transport</keyword>
<dbReference type="EMBL" id="JAUYVI010000005">
    <property type="protein sequence ID" value="MDQ7249447.1"/>
    <property type="molecule type" value="Genomic_DNA"/>
</dbReference>
<comment type="function">
    <text evidence="8">F(1)F(0) ATP synthase produces ATP from ADP in the presence of a proton or sodium gradient. F-type ATPases consist of two structural domains, F(1) containing the extramembraneous catalytic core and F(0) containing the membrane proton channel, linked together by a central stalk and a peripheral stalk. During catalysis, ATP synthesis in the catalytic domain of F(1) is coupled via a rotary mechanism of the central stalk subunits to proton translocation.</text>
</comment>
<evidence type="ECO:0000256" key="8">
    <source>
        <dbReference type="HAMAP-Rule" id="MF_01416"/>
    </source>
</evidence>
<comment type="caution">
    <text evidence="9">The sequence shown here is derived from an EMBL/GenBank/DDBJ whole genome shotgun (WGS) entry which is preliminary data.</text>
</comment>
<evidence type="ECO:0000313" key="9">
    <source>
        <dbReference type="EMBL" id="MDQ7249447.1"/>
    </source>
</evidence>
<comment type="subcellular location">
    <subcellularLocation>
        <location evidence="8">Cell membrane</location>
        <topology evidence="8">Peripheral membrane protein</topology>
    </subcellularLocation>
    <subcellularLocation>
        <location evidence="1">Membrane</location>
    </subcellularLocation>
</comment>
<keyword evidence="2 8" id="KW-0813">Transport</keyword>
<dbReference type="NCBIfam" id="NF004402">
    <property type="entry name" value="PRK05758.2-2"/>
    <property type="match status" value="1"/>
</dbReference>
<reference evidence="10" key="1">
    <citation type="submission" date="2023-08" db="EMBL/GenBank/DDBJ databases">
        <title>Rhodospirillaceae gen. nov., a novel taxon isolated from the Yangtze River Yuezi River estuary sludge.</title>
        <authorList>
            <person name="Ruan L."/>
        </authorList>
    </citation>
    <scope>NUCLEOTIDE SEQUENCE [LARGE SCALE GENOMIC DNA]</scope>
    <source>
        <strain evidence="10">R-7</strain>
    </source>
</reference>
<dbReference type="InterPro" id="IPR000711">
    <property type="entry name" value="ATPase_OSCP/dsu"/>
</dbReference>
<evidence type="ECO:0000313" key="10">
    <source>
        <dbReference type="Proteomes" id="UP001230156"/>
    </source>
</evidence>
<dbReference type="NCBIfam" id="NF004406">
    <property type="entry name" value="PRK05758.3-2"/>
    <property type="match status" value="1"/>
</dbReference>